<accession>A0A1W1XKN7</accession>
<dbReference type="OrthoDB" id="9793083at2"/>
<feature type="domain" description="Carboxymuconolactone decarboxylase-like" evidence="1">
    <location>
        <begin position="47"/>
        <end position="129"/>
    </location>
</feature>
<dbReference type="EMBL" id="FWXF01000009">
    <property type="protein sequence ID" value="SMC24111.1"/>
    <property type="molecule type" value="Genomic_DNA"/>
</dbReference>
<evidence type="ECO:0000313" key="2">
    <source>
        <dbReference type="EMBL" id="SMC24111.1"/>
    </source>
</evidence>
<dbReference type="GO" id="GO:0051920">
    <property type="term" value="F:peroxiredoxin activity"/>
    <property type="evidence" value="ECO:0007669"/>
    <property type="project" value="InterPro"/>
</dbReference>
<evidence type="ECO:0000313" key="3">
    <source>
        <dbReference type="Proteomes" id="UP000192783"/>
    </source>
</evidence>
<dbReference type="PANTHER" id="PTHR33570:SF2">
    <property type="entry name" value="CARBOXYMUCONOLACTONE DECARBOXYLASE-LIKE DOMAIN-CONTAINING PROTEIN"/>
    <property type="match status" value="1"/>
</dbReference>
<proteinExistence type="predicted"/>
<dbReference type="STRING" id="1121390.SAMN02746041_01942"/>
<dbReference type="Pfam" id="PF02627">
    <property type="entry name" value="CMD"/>
    <property type="match status" value="1"/>
</dbReference>
<dbReference type="InterPro" id="IPR052512">
    <property type="entry name" value="4CMD/NDH-1_regulator"/>
</dbReference>
<dbReference type="Gene3D" id="1.20.1290.10">
    <property type="entry name" value="AhpD-like"/>
    <property type="match status" value="1"/>
</dbReference>
<dbReference type="Proteomes" id="UP000192783">
    <property type="component" value="Unassembled WGS sequence"/>
</dbReference>
<dbReference type="InterPro" id="IPR029032">
    <property type="entry name" value="AhpD-like"/>
</dbReference>
<dbReference type="InterPro" id="IPR003779">
    <property type="entry name" value="CMD-like"/>
</dbReference>
<protein>
    <submittedName>
        <fullName evidence="2">4-carboxymuconolactone decarboxylase</fullName>
    </submittedName>
</protein>
<dbReference type="PANTHER" id="PTHR33570">
    <property type="entry name" value="4-CARBOXYMUCONOLACTONE DECARBOXYLASE FAMILY PROTEIN"/>
    <property type="match status" value="1"/>
</dbReference>
<evidence type="ECO:0000259" key="1">
    <source>
        <dbReference type="Pfam" id="PF02627"/>
    </source>
</evidence>
<gene>
    <name evidence="2" type="ORF">SAMN02746041_01942</name>
</gene>
<sequence>MLLQTGQGGDVVKESSLKARTKQTAAQLFSGPVDVEVPYHLWKEFDPELARDLSLFITGNLYSRTVLSLPERQVVAVSALAALGRTEELRIHLHGALNVGVSWKTCAEAIFQVGVYAGFPVVNAALATLKSVLQERGQWPPAQPVSDKPLA</sequence>
<keyword evidence="3" id="KW-1185">Reference proteome</keyword>
<reference evidence="2 3" key="1">
    <citation type="submission" date="2017-04" db="EMBL/GenBank/DDBJ databases">
        <authorList>
            <person name="Afonso C.L."/>
            <person name="Miller P.J."/>
            <person name="Scott M.A."/>
            <person name="Spackman E."/>
            <person name="Goraichik I."/>
            <person name="Dimitrov K.M."/>
            <person name="Suarez D.L."/>
            <person name="Swayne D.E."/>
        </authorList>
    </citation>
    <scope>NUCLEOTIDE SEQUENCE [LARGE SCALE GENOMIC DNA]</scope>
    <source>
        <strain evidence="2 3">DSM 13146</strain>
    </source>
</reference>
<dbReference type="AlphaFoldDB" id="A0A1W1XKN7"/>
<dbReference type="SUPFAM" id="SSF69118">
    <property type="entry name" value="AhpD-like"/>
    <property type="match status" value="1"/>
</dbReference>
<organism evidence="2 3">
    <name type="scientific">Desulfacinum hydrothermale DSM 13146</name>
    <dbReference type="NCBI Taxonomy" id="1121390"/>
    <lineage>
        <taxon>Bacteria</taxon>
        <taxon>Pseudomonadati</taxon>
        <taxon>Thermodesulfobacteriota</taxon>
        <taxon>Syntrophobacteria</taxon>
        <taxon>Syntrophobacterales</taxon>
        <taxon>Syntrophobacteraceae</taxon>
        <taxon>Desulfacinum</taxon>
    </lineage>
</organism>
<name>A0A1W1XKN7_9BACT</name>